<dbReference type="EMBL" id="BBWV01000001">
    <property type="protein sequence ID" value="GAO42441.1"/>
    <property type="molecule type" value="Genomic_DNA"/>
</dbReference>
<name>A0A0E9MYF7_9BACT</name>
<proteinExistence type="predicted"/>
<gene>
    <name evidence="2" type="ORF">FPE01S_01_14560</name>
</gene>
<dbReference type="Gene3D" id="3.40.50.2000">
    <property type="entry name" value="Glycogen Phosphorylase B"/>
    <property type="match status" value="1"/>
</dbReference>
<keyword evidence="2" id="KW-0808">Transferase</keyword>
<dbReference type="AlphaFoldDB" id="A0A0E9MYF7"/>
<dbReference type="GO" id="GO:0016758">
    <property type="term" value="F:hexosyltransferase activity"/>
    <property type="evidence" value="ECO:0007669"/>
    <property type="project" value="InterPro"/>
</dbReference>
<comment type="caution">
    <text evidence="2">The sequence shown here is derived from an EMBL/GenBank/DDBJ whole genome shotgun (WGS) entry which is preliminary data.</text>
</comment>
<evidence type="ECO:0000313" key="3">
    <source>
        <dbReference type="Proteomes" id="UP000033121"/>
    </source>
</evidence>
<sequence>MIPLIRYCIDALGCEIVVAANGKQKALISEIYPKIRFLSPPDYDINYHKNRTATKFGLIASAPRILSAVYRERRWVNALVIQERFDYIISDNRYGFYHNTVPSIIITHQLSIYTGFGKWADKLLQCRIYRMISRFNECWIPDLPQYPGLAGRLSHPEVFPPVATVYIGPMTRLEQVTPTGRLDLLVILSGPEPQRTLLEQAVMAQWQPQASKKMVLVRGLPGEPNDKMAETRGVSLKNHASPMELSQLAANAAVILCRSGYSSLMDLLPLKKQLILVPTPGQPEQEYLGKLHADTPRIRVVRQEDFDLNALLRSFEKQE</sequence>
<dbReference type="SUPFAM" id="SSF53756">
    <property type="entry name" value="UDP-Glycosyltransferase/glycogen phosphorylase"/>
    <property type="match status" value="1"/>
</dbReference>
<dbReference type="Pfam" id="PF04101">
    <property type="entry name" value="Glyco_tran_28_C"/>
    <property type="match status" value="1"/>
</dbReference>
<evidence type="ECO:0000259" key="1">
    <source>
        <dbReference type="Pfam" id="PF04101"/>
    </source>
</evidence>
<evidence type="ECO:0000313" key="2">
    <source>
        <dbReference type="EMBL" id="GAO42441.1"/>
    </source>
</evidence>
<feature type="domain" description="Glycosyl transferase family 28 C-terminal" evidence="1">
    <location>
        <begin position="186"/>
        <end position="294"/>
    </location>
</feature>
<reference evidence="2 3" key="1">
    <citation type="submission" date="2015-04" db="EMBL/GenBank/DDBJ databases">
        <title>Whole genome shotgun sequence of Flavihumibacter petaseus NBRC 106054.</title>
        <authorList>
            <person name="Miyazawa S."/>
            <person name="Hosoyama A."/>
            <person name="Hashimoto M."/>
            <person name="Noguchi M."/>
            <person name="Tsuchikane K."/>
            <person name="Ohji S."/>
            <person name="Yamazoe A."/>
            <person name="Ichikawa N."/>
            <person name="Kimura A."/>
            <person name="Fujita N."/>
        </authorList>
    </citation>
    <scope>NUCLEOTIDE SEQUENCE [LARGE SCALE GENOMIC DNA]</scope>
    <source>
        <strain evidence="2 3">NBRC 106054</strain>
    </source>
</reference>
<keyword evidence="3" id="KW-1185">Reference proteome</keyword>
<protein>
    <submittedName>
        <fullName evidence="2">Putative glycosyltransferase</fullName>
    </submittedName>
</protein>
<dbReference type="InterPro" id="IPR007235">
    <property type="entry name" value="Glyco_trans_28_C"/>
</dbReference>
<dbReference type="STRING" id="1220578.FPE01S_01_14560"/>
<dbReference type="Proteomes" id="UP000033121">
    <property type="component" value="Unassembled WGS sequence"/>
</dbReference>
<accession>A0A0E9MYF7</accession>
<organism evidence="2 3">
    <name type="scientific">Flavihumibacter petaseus NBRC 106054</name>
    <dbReference type="NCBI Taxonomy" id="1220578"/>
    <lineage>
        <taxon>Bacteria</taxon>
        <taxon>Pseudomonadati</taxon>
        <taxon>Bacteroidota</taxon>
        <taxon>Chitinophagia</taxon>
        <taxon>Chitinophagales</taxon>
        <taxon>Chitinophagaceae</taxon>
        <taxon>Flavihumibacter</taxon>
    </lineage>
</organism>